<accession>A0AAD5M2P1</accession>
<sequence length="546" mass="59239">MVVAVQVLSVSSVEMAPSLMVSTEAQRLLFNVGDGTQRMCMEHHVRLAKLRHVFLTELRPDTVGGLPGMVLTVSDTGKDALQVHGPSGTKQYLHATRHFLNRPGFRLDAVDHTHPVKCYADDEVLVHAVPLRARTGLKRKLDDTTGASPRCEAHDVVSYVVETPEQRGKFLVDKALALGVAKAEAEAMTEAEASPSVPPSACVSSAQQRRSAVLPPRLNGRVTFLGTGCAIPSKYRNVTGIHLEFPADSDADADADLDSDAETNGDDSAVAGESSRAAWSGMMLDCGEGSLGQLYRCTNGDEQRLRALVRRLKCVWISHNHADHHLGLLRLLSYRQSLSGRDAAEVAADSDAARGSVTLAPLLVIGPTPVEHWLKEYAATVATASATRAWLKSALHITSFECVPVKHAHLSYAVVFRWKDALKFVFSGDCRPSELLAERAKDAFLFIHEATFDDSMGEEAKSKAHSTTAEALQVGKAANAQHIVLTHFSQRYPKMPAIDSATTESDAMSAMDLLSLRFSDLHRQASLMDVCMQILAADESTDEDNL</sequence>
<evidence type="ECO:0000256" key="6">
    <source>
        <dbReference type="ARBA" id="ARBA00022722"/>
    </source>
</evidence>
<evidence type="ECO:0000256" key="5">
    <source>
        <dbReference type="ARBA" id="ARBA00022694"/>
    </source>
</evidence>
<keyword evidence="6" id="KW-0540">Nuclease</keyword>
<dbReference type="PANTHER" id="PTHR12553">
    <property type="entry name" value="ZINC PHOSPHODIESTERASE ELAC PROTEIN 2"/>
    <property type="match status" value="1"/>
</dbReference>
<evidence type="ECO:0000256" key="2">
    <source>
        <dbReference type="ARBA" id="ARBA00001947"/>
    </source>
</evidence>
<evidence type="ECO:0000256" key="10">
    <source>
        <dbReference type="ARBA" id="ARBA00022833"/>
    </source>
</evidence>
<dbReference type="Gene3D" id="3.60.15.10">
    <property type="entry name" value="Ribonuclease Z/Hydroxyacylglutathione hydrolase-like"/>
    <property type="match status" value="2"/>
</dbReference>
<dbReference type="EMBL" id="JAKCXM010000145">
    <property type="protein sequence ID" value="KAJ0400818.1"/>
    <property type="molecule type" value="Genomic_DNA"/>
</dbReference>
<keyword evidence="14" id="KW-1185">Reference proteome</keyword>
<dbReference type="InterPro" id="IPR027794">
    <property type="entry name" value="tRNase_Z_dom"/>
</dbReference>
<evidence type="ECO:0000256" key="7">
    <source>
        <dbReference type="ARBA" id="ARBA00022723"/>
    </source>
</evidence>
<feature type="region of interest" description="Disordered" evidence="11">
    <location>
        <begin position="252"/>
        <end position="272"/>
    </location>
</feature>
<dbReference type="GO" id="GO:0046872">
    <property type="term" value="F:metal ion binding"/>
    <property type="evidence" value="ECO:0007669"/>
    <property type="project" value="UniProtKB-KW"/>
</dbReference>
<keyword evidence="9" id="KW-0378">Hydrolase</keyword>
<evidence type="ECO:0000313" key="13">
    <source>
        <dbReference type="EMBL" id="KAJ0400818.1"/>
    </source>
</evidence>
<evidence type="ECO:0000256" key="3">
    <source>
        <dbReference type="ARBA" id="ARBA00007823"/>
    </source>
</evidence>
<dbReference type="EC" id="3.1.26.11" evidence="4"/>
<dbReference type="InterPro" id="IPR047151">
    <property type="entry name" value="RNZ2-like"/>
</dbReference>
<evidence type="ECO:0000256" key="8">
    <source>
        <dbReference type="ARBA" id="ARBA00022759"/>
    </source>
</evidence>
<evidence type="ECO:0000313" key="14">
    <source>
        <dbReference type="Proteomes" id="UP001209570"/>
    </source>
</evidence>
<keyword evidence="8" id="KW-0255">Endonuclease</keyword>
<comment type="cofactor">
    <cofactor evidence="2">
        <name>Zn(2+)</name>
        <dbReference type="ChEBI" id="CHEBI:29105"/>
    </cofactor>
</comment>
<comment type="catalytic activity">
    <reaction evidence="1">
        <text>Endonucleolytic cleavage of RNA, removing extra 3' nucleotides from tRNA precursor, generating 3' termini of tRNAs. A 3'-hydroxy group is left at the tRNA terminus and a 5'-phosphoryl group is left at the trailer molecule.</text>
        <dbReference type="EC" id="3.1.26.11"/>
    </reaction>
</comment>
<dbReference type="PANTHER" id="PTHR12553:SF49">
    <property type="entry name" value="ZINC PHOSPHODIESTERASE ELAC PROTEIN 2"/>
    <property type="match status" value="1"/>
</dbReference>
<reference evidence="13" key="1">
    <citation type="submission" date="2021-12" db="EMBL/GenBank/DDBJ databases">
        <title>Prjna785345.</title>
        <authorList>
            <person name="Rujirawat T."/>
            <person name="Krajaejun T."/>
        </authorList>
    </citation>
    <scope>NUCLEOTIDE SEQUENCE</scope>
    <source>
        <strain evidence="13">Pi057C3</strain>
    </source>
</reference>
<dbReference type="SUPFAM" id="SSF56281">
    <property type="entry name" value="Metallo-hydrolase/oxidoreductase"/>
    <property type="match status" value="2"/>
</dbReference>
<evidence type="ECO:0000256" key="9">
    <source>
        <dbReference type="ARBA" id="ARBA00022801"/>
    </source>
</evidence>
<comment type="similarity">
    <text evidence="3">Belongs to the RNase Z family.</text>
</comment>
<keyword evidence="5" id="KW-0819">tRNA processing</keyword>
<proteinExistence type="inferred from homology"/>
<evidence type="ECO:0000256" key="1">
    <source>
        <dbReference type="ARBA" id="ARBA00000402"/>
    </source>
</evidence>
<gene>
    <name evidence="13" type="ORF">P43SY_008606</name>
</gene>
<dbReference type="GO" id="GO:0042781">
    <property type="term" value="F:3'-tRNA processing endoribonuclease activity"/>
    <property type="evidence" value="ECO:0007669"/>
    <property type="project" value="UniProtKB-EC"/>
</dbReference>
<organism evidence="13 14">
    <name type="scientific">Pythium insidiosum</name>
    <name type="common">Pythiosis disease agent</name>
    <dbReference type="NCBI Taxonomy" id="114742"/>
    <lineage>
        <taxon>Eukaryota</taxon>
        <taxon>Sar</taxon>
        <taxon>Stramenopiles</taxon>
        <taxon>Oomycota</taxon>
        <taxon>Peronosporomycetes</taxon>
        <taxon>Pythiales</taxon>
        <taxon>Pythiaceae</taxon>
        <taxon>Pythium</taxon>
    </lineage>
</organism>
<keyword evidence="7" id="KW-0479">Metal-binding</keyword>
<protein>
    <recommendedName>
        <fullName evidence="4">ribonuclease Z</fullName>
        <ecNumber evidence="4">3.1.26.11</ecNumber>
    </recommendedName>
</protein>
<feature type="domain" description="Metallo-beta-lactamase" evidence="12">
    <location>
        <begin position="155"/>
        <end position="487"/>
    </location>
</feature>
<evidence type="ECO:0000256" key="4">
    <source>
        <dbReference type="ARBA" id="ARBA00012477"/>
    </source>
</evidence>
<dbReference type="Pfam" id="PF12706">
    <property type="entry name" value="Lactamase_B_2"/>
    <property type="match status" value="1"/>
</dbReference>
<dbReference type="Proteomes" id="UP001209570">
    <property type="component" value="Unassembled WGS sequence"/>
</dbReference>
<dbReference type="GO" id="GO:1990180">
    <property type="term" value="P:mitochondrial tRNA 3'-end processing"/>
    <property type="evidence" value="ECO:0007669"/>
    <property type="project" value="TreeGrafter"/>
</dbReference>
<name>A0AAD5M2P1_PYTIN</name>
<evidence type="ECO:0000259" key="12">
    <source>
        <dbReference type="SMART" id="SM00849"/>
    </source>
</evidence>
<dbReference type="CDD" id="cd07718">
    <property type="entry name" value="RNaseZ_ELAC1_ELAC2-C-term-like_MBL-fold"/>
    <property type="match status" value="1"/>
</dbReference>
<dbReference type="AlphaFoldDB" id="A0AAD5M2P1"/>
<dbReference type="GO" id="GO:0005739">
    <property type="term" value="C:mitochondrion"/>
    <property type="evidence" value="ECO:0007669"/>
    <property type="project" value="TreeGrafter"/>
</dbReference>
<evidence type="ECO:0000256" key="11">
    <source>
        <dbReference type="SAM" id="MobiDB-lite"/>
    </source>
</evidence>
<dbReference type="Pfam" id="PF13691">
    <property type="entry name" value="Lactamase_B_4"/>
    <property type="match status" value="1"/>
</dbReference>
<keyword evidence="10" id="KW-0862">Zinc</keyword>
<dbReference type="InterPro" id="IPR036866">
    <property type="entry name" value="RibonucZ/Hydroxyglut_hydro"/>
</dbReference>
<dbReference type="SMART" id="SM00849">
    <property type="entry name" value="Lactamase_B"/>
    <property type="match status" value="1"/>
</dbReference>
<feature type="compositionally biased region" description="Acidic residues" evidence="11">
    <location>
        <begin position="252"/>
        <end position="265"/>
    </location>
</feature>
<dbReference type="InterPro" id="IPR001279">
    <property type="entry name" value="Metallo-B-lactamas"/>
</dbReference>
<comment type="caution">
    <text evidence="13">The sequence shown here is derived from an EMBL/GenBank/DDBJ whole genome shotgun (WGS) entry which is preliminary data.</text>
</comment>